<dbReference type="InterPro" id="IPR000286">
    <property type="entry name" value="HDACs"/>
</dbReference>
<dbReference type="GO" id="GO:0046872">
    <property type="term" value="F:metal ion binding"/>
    <property type="evidence" value="ECO:0007669"/>
    <property type="project" value="UniProtKB-KW"/>
</dbReference>
<dbReference type="InterPro" id="IPR016181">
    <property type="entry name" value="Acyl_CoA_acyltransferase"/>
</dbReference>
<dbReference type="Pfam" id="PF00583">
    <property type="entry name" value="Acetyltransf_1"/>
    <property type="match status" value="1"/>
</dbReference>
<dbReference type="Pfam" id="PF00850">
    <property type="entry name" value="Hist_deacetyl"/>
    <property type="match status" value="1"/>
</dbReference>
<dbReference type="GO" id="GO:0004407">
    <property type="term" value="F:histone deacetylase activity"/>
    <property type="evidence" value="ECO:0007669"/>
    <property type="project" value="TreeGrafter"/>
</dbReference>
<dbReference type="PRINTS" id="PR01270">
    <property type="entry name" value="HDASUPER"/>
</dbReference>
<feature type="domain" description="N-acetyltransferase" evidence="6">
    <location>
        <begin position="9"/>
        <end position="175"/>
    </location>
</feature>
<evidence type="ECO:0000313" key="7">
    <source>
        <dbReference type="EMBL" id="QTA80296.1"/>
    </source>
</evidence>
<proteinExistence type="inferred from homology"/>
<dbReference type="Proteomes" id="UP000663720">
    <property type="component" value="Chromosome"/>
</dbReference>
<dbReference type="EMBL" id="CP061799">
    <property type="protein sequence ID" value="QTA80296.1"/>
    <property type="molecule type" value="Genomic_DNA"/>
</dbReference>
<dbReference type="KEGG" id="dli:dnl_25930"/>
<dbReference type="InterPro" id="IPR023801">
    <property type="entry name" value="His_deacetylse_dom"/>
</dbReference>
<dbReference type="InterPro" id="IPR000182">
    <property type="entry name" value="GNAT_dom"/>
</dbReference>
<dbReference type="InterPro" id="IPR023696">
    <property type="entry name" value="Ureohydrolase_dom_sf"/>
</dbReference>
<accession>A0A975B7J3</accession>
<evidence type="ECO:0000313" key="8">
    <source>
        <dbReference type="Proteomes" id="UP000663720"/>
    </source>
</evidence>
<comment type="similarity">
    <text evidence="2">Belongs to the histone deacetylase family.</text>
</comment>
<sequence>MFRIRRIFDDIIPANRDALRQVKDIIRKRFSEASEEDIDQIGIKLRNPFKQRFRPILFVEENMRRRVLGFALVLHEPEINFCYLDWIATAKEINRGGLGSALYERIRRESAALKVKGLFFECLSDDPDICPNPDILKVNALRLRFYERYGARPVINTAYEAPINPGDTCMPHLIFDGLQDNTSLSRSFARKVVRAILERKYKYLCPQEYVEKVVASFQDNPVKLRPLQYIKPEAVITKTEGKSDEQIALILNNHHEILHIHERGYVESPVRVRSILKELEKSGLFETIEAKKFPDRHIHAVHDADFIAYLRKACEQMGEGKSLYPYVFPIRNKTRPPVEPSVLPGYYCIDTFTPINRNAWPAARAGVNAALTAAKSILDGRRIAYALIRPPGHHAERRAFGGFCYFNNTAIAAQYLRMHGRVAVLDIDYHHGNGQQDIFYNRSDVLTVSIHGDPKFAYPYFTGFADEFGKDEGEGFNLNIPLKESINGLQYKKALKCALLRISEFEPDFLVVALGLDTAKRDPTGTWSLTPKDFRINGQMIGDTGLPIAVIQEGGYRTRTLGTNALNFFQGMAEAVFRITALKSGPETRLQGVSIHYEPVFQDIDRIRKLVEITGFFTPEEINMAGELVRERLEKGPDSGYNFVFAWQYGRLVGYGCYGFIECTRSSHDIYWIAVSPDFQGRGLGRMILNEMEKLIKESGGTRAYVETSMQQRYAATRSFYEQCGYRRETVLDDFYGPGDGKAIYCKTIAIPAKNEQ</sequence>
<keyword evidence="3" id="KW-0479">Metal-binding</keyword>
<evidence type="ECO:0000256" key="2">
    <source>
        <dbReference type="ARBA" id="ARBA00005947"/>
    </source>
</evidence>
<dbReference type="PANTHER" id="PTHR10625:SF17">
    <property type="entry name" value="HISTONE DEACETYLASE 8"/>
    <property type="match status" value="1"/>
</dbReference>
<reference evidence="7" key="1">
    <citation type="journal article" date="2021" name="Microb. Physiol.">
        <title>Proteogenomic Insights into the Physiology of Marine, Sulfate-Reducing, Filamentous Desulfonema limicola and Desulfonema magnum.</title>
        <authorList>
            <person name="Schnaars V."/>
            <person name="Wohlbrand L."/>
            <person name="Scheve S."/>
            <person name="Hinrichs C."/>
            <person name="Reinhardt R."/>
            <person name="Rabus R."/>
        </authorList>
    </citation>
    <scope>NUCLEOTIDE SEQUENCE</scope>
    <source>
        <strain evidence="7">5ac10</strain>
    </source>
</reference>
<keyword evidence="5" id="KW-0862">Zinc</keyword>
<dbReference type="CDD" id="cd10001">
    <property type="entry name" value="HDAC_classII_APAH"/>
    <property type="match status" value="1"/>
</dbReference>
<dbReference type="Gene3D" id="3.40.800.20">
    <property type="entry name" value="Histone deacetylase domain"/>
    <property type="match status" value="1"/>
</dbReference>
<dbReference type="GO" id="GO:0040029">
    <property type="term" value="P:epigenetic regulation of gene expression"/>
    <property type="evidence" value="ECO:0007669"/>
    <property type="project" value="TreeGrafter"/>
</dbReference>
<evidence type="ECO:0000256" key="4">
    <source>
        <dbReference type="ARBA" id="ARBA00022801"/>
    </source>
</evidence>
<dbReference type="GO" id="GO:0016747">
    <property type="term" value="F:acyltransferase activity, transferring groups other than amino-acyl groups"/>
    <property type="evidence" value="ECO:0007669"/>
    <property type="project" value="InterPro"/>
</dbReference>
<evidence type="ECO:0000256" key="1">
    <source>
        <dbReference type="ARBA" id="ARBA00001947"/>
    </source>
</evidence>
<dbReference type="InterPro" id="IPR037138">
    <property type="entry name" value="His_deacetylse_dom_sf"/>
</dbReference>
<evidence type="ECO:0000259" key="6">
    <source>
        <dbReference type="PROSITE" id="PS51186"/>
    </source>
</evidence>
<evidence type="ECO:0000256" key="5">
    <source>
        <dbReference type="ARBA" id="ARBA00022833"/>
    </source>
</evidence>
<dbReference type="SUPFAM" id="SSF55729">
    <property type="entry name" value="Acyl-CoA N-acyltransferases (Nat)"/>
    <property type="match status" value="2"/>
</dbReference>
<protein>
    <submittedName>
        <fullName evidence="7">Histone deacetylase domain-containing protein</fullName>
    </submittedName>
</protein>
<gene>
    <name evidence="7" type="ORF">dnl_25930</name>
</gene>
<dbReference type="RefSeq" id="WP_207691962.1">
    <property type="nucleotide sequence ID" value="NZ_CP061799.1"/>
</dbReference>
<dbReference type="AlphaFoldDB" id="A0A975B7J3"/>
<dbReference type="GO" id="GO:0016787">
    <property type="term" value="F:hydrolase activity"/>
    <property type="evidence" value="ECO:0007669"/>
    <property type="project" value="UniProtKB-KW"/>
</dbReference>
<feature type="domain" description="N-acetyltransferase" evidence="6">
    <location>
        <begin position="595"/>
        <end position="750"/>
    </location>
</feature>
<organism evidence="7 8">
    <name type="scientific">Desulfonema limicola</name>
    <dbReference type="NCBI Taxonomy" id="45656"/>
    <lineage>
        <taxon>Bacteria</taxon>
        <taxon>Pseudomonadati</taxon>
        <taxon>Thermodesulfobacteriota</taxon>
        <taxon>Desulfobacteria</taxon>
        <taxon>Desulfobacterales</taxon>
        <taxon>Desulfococcaceae</taxon>
        <taxon>Desulfonema</taxon>
    </lineage>
</organism>
<dbReference type="Gene3D" id="3.40.630.30">
    <property type="match status" value="2"/>
</dbReference>
<comment type="cofactor">
    <cofactor evidence="1">
        <name>Zn(2+)</name>
        <dbReference type="ChEBI" id="CHEBI:29105"/>
    </cofactor>
</comment>
<name>A0A975B7J3_9BACT</name>
<dbReference type="SUPFAM" id="SSF52768">
    <property type="entry name" value="Arginase/deacetylase"/>
    <property type="match status" value="1"/>
</dbReference>
<dbReference type="PANTHER" id="PTHR10625">
    <property type="entry name" value="HISTONE DEACETYLASE HDAC1-RELATED"/>
    <property type="match status" value="1"/>
</dbReference>
<dbReference type="CDD" id="cd04301">
    <property type="entry name" value="NAT_SF"/>
    <property type="match status" value="1"/>
</dbReference>
<keyword evidence="8" id="KW-1185">Reference proteome</keyword>
<keyword evidence="4" id="KW-0378">Hydrolase</keyword>
<evidence type="ECO:0000256" key="3">
    <source>
        <dbReference type="ARBA" id="ARBA00022723"/>
    </source>
</evidence>
<dbReference type="PROSITE" id="PS51186">
    <property type="entry name" value="GNAT"/>
    <property type="match status" value="2"/>
</dbReference>